<evidence type="ECO:0000256" key="2">
    <source>
        <dbReference type="ARBA" id="ARBA00022630"/>
    </source>
</evidence>
<dbReference type="OrthoDB" id="9806228at2"/>
<accession>A0A174KE65</accession>
<dbReference type="RefSeq" id="WP_055281470.1">
    <property type="nucleotide sequence ID" value="NZ_CZAY01000002.1"/>
</dbReference>
<evidence type="ECO:0000313" key="5">
    <source>
        <dbReference type="EMBL" id="CUP07519.1"/>
    </source>
</evidence>
<dbReference type="AlphaFoldDB" id="A0A174KE65"/>
<proteinExistence type="inferred from homology"/>
<reference evidence="5 6" key="1">
    <citation type="submission" date="2015-09" db="EMBL/GenBank/DDBJ databases">
        <authorList>
            <consortium name="Pathogen Informatics"/>
        </authorList>
    </citation>
    <scope>NUCLEOTIDE SEQUENCE [LARGE SCALE GENOMIC DNA]</scope>
    <source>
        <strain evidence="5 6">2789STDY5834914</strain>
    </source>
</reference>
<dbReference type="Proteomes" id="UP000095485">
    <property type="component" value="Unassembled WGS sequence"/>
</dbReference>
<protein>
    <submittedName>
        <fullName evidence="5">Flavoredoxin</fullName>
    </submittedName>
</protein>
<gene>
    <name evidence="5" type="primary">flr_2</name>
    <name evidence="5" type="ORF">ERS852526_00371</name>
</gene>
<comment type="similarity">
    <text evidence="3">Belongs to the flavoredoxin family.</text>
</comment>
<sequence>MRKNFGAKPFLYPQPVMILGTYDENGKANAMNAAWGGIVGANEIIVDLSAHKTTDNIIKNKAFTVGVADLEHLVACDYVGIVSANKEAYKMQKAGFTTTKSEYVNAPVINELPLTLECELVKVIDESKYLAEIKNVSADEKYLGDDGEIDLSKFTPITYDPVHHGYYRLGERVGNAFKDGAKLK</sequence>
<dbReference type="InterPro" id="IPR012349">
    <property type="entry name" value="Split_barrel_FMN-bd"/>
</dbReference>
<dbReference type="SUPFAM" id="SSF50475">
    <property type="entry name" value="FMN-binding split barrel"/>
    <property type="match status" value="1"/>
</dbReference>
<dbReference type="InterPro" id="IPR002563">
    <property type="entry name" value="Flavin_Rdtase-like_dom"/>
</dbReference>
<dbReference type="Gene3D" id="2.30.110.10">
    <property type="entry name" value="Electron Transport, Fmn-binding Protein, Chain A"/>
    <property type="match status" value="1"/>
</dbReference>
<dbReference type="PANTHER" id="PTHR43567">
    <property type="entry name" value="FLAVOREDOXIN-RELATED-RELATED"/>
    <property type="match status" value="1"/>
</dbReference>
<evidence type="ECO:0000256" key="3">
    <source>
        <dbReference type="ARBA" id="ARBA00038054"/>
    </source>
</evidence>
<dbReference type="InterPro" id="IPR052174">
    <property type="entry name" value="Flavoredoxin"/>
</dbReference>
<comment type="cofactor">
    <cofactor evidence="1">
        <name>FMN</name>
        <dbReference type="ChEBI" id="CHEBI:58210"/>
    </cofactor>
</comment>
<dbReference type="GO" id="GO:0016646">
    <property type="term" value="F:oxidoreductase activity, acting on the CH-NH group of donors, NAD or NADP as acceptor"/>
    <property type="evidence" value="ECO:0007669"/>
    <property type="project" value="UniProtKB-ARBA"/>
</dbReference>
<dbReference type="GeneID" id="96227680"/>
<keyword evidence="2" id="KW-0285">Flavoprotein</keyword>
<evidence type="ECO:0000256" key="1">
    <source>
        <dbReference type="ARBA" id="ARBA00001917"/>
    </source>
</evidence>
<dbReference type="PANTHER" id="PTHR43567:SF1">
    <property type="entry name" value="FLAVOREDOXIN"/>
    <property type="match status" value="1"/>
</dbReference>
<name>A0A174KE65_9FIRM</name>
<dbReference type="Pfam" id="PF01613">
    <property type="entry name" value="Flavin_Reduct"/>
    <property type="match status" value="1"/>
</dbReference>
<evidence type="ECO:0000313" key="6">
    <source>
        <dbReference type="Proteomes" id="UP000095485"/>
    </source>
</evidence>
<evidence type="ECO:0000259" key="4">
    <source>
        <dbReference type="Pfam" id="PF01613"/>
    </source>
</evidence>
<organism evidence="5 6">
    <name type="scientific">Dorea longicatena</name>
    <dbReference type="NCBI Taxonomy" id="88431"/>
    <lineage>
        <taxon>Bacteria</taxon>
        <taxon>Bacillati</taxon>
        <taxon>Bacillota</taxon>
        <taxon>Clostridia</taxon>
        <taxon>Lachnospirales</taxon>
        <taxon>Lachnospiraceae</taxon>
        <taxon>Dorea</taxon>
    </lineage>
</organism>
<dbReference type="GO" id="GO:0010181">
    <property type="term" value="F:FMN binding"/>
    <property type="evidence" value="ECO:0007669"/>
    <property type="project" value="InterPro"/>
</dbReference>
<dbReference type="EMBL" id="CZAY01000002">
    <property type="protein sequence ID" value="CUP07519.1"/>
    <property type="molecule type" value="Genomic_DNA"/>
</dbReference>
<feature type="domain" description="Flavin reductase like" evidence="4">
    <location>
        <begin position="12"/>
        <end position="137"/>
    </location>
</feature>